<dbReference type="InterPro" id="IPR025714">
    <property type="entry name" value="Methyltranfer_dom"/>
</dbReference>
<evidence type="ECO:0000259" key="1">
    <source>
        <dbReference type="Pfam" id="PF13847"/>
    </source>
</evidence>
<dbReference type="EMBL" id="JBHTEY010000004">
    <property type="protein sequence ID" value="MFC7614424.1"/>
    <property type="molecule type" value="Genomic_DNA"/>
</dbReference>
<sequence length="249" mass="26198">MSLASALLGSHVQEVATAFRDGGGVPYERFRPDFTDVMDQLSRGLFDGQLVDGVLPATGDLPDRLARGIRVADIGCGTGHAVNLLARAFPASDFVGYDLAPDAIERARAEAEALGLANARFEVRDVVTLPVGELDAVFAFDAIHDQADPAGVLRAVHSALTPDGVFVMFDVKASSDLDDNIGNPVAPLLYAVSVLHCMTVSLARGGAGLGTVWGEQLARRMLADAGFAVVSVSDVPDDPMDSVYLCRKS</sequence>
<evidence type="ECO:0000313" key="2">
    <source>
        <dbReference type="EMBL" id="MFC7614424.1"/>
    </source>
</evidence>
<keyword evidence="3" id="KW-1185">Reference proteome</keyword>
<dbReference type="Gene3D" id="3.40.50.150">
    <property type="entry name" value="Vaccinia Virus protein VP39"/>
    <property type="match status" value="1"/>
</dbReference>
<dbReference type="InterPro" id="IPR053173">
    <property type="entry name" value="SAM-binding_MTase"/>
</dbReference>
<keyword evidence="2" id="KW-0808">Transferase</keyword>
<organism evidence="2 3">
    <name type="scientific">Actinokineospora soli</name>
    <dbReference type="NCBI Taxonomy" id="1048753"/>
    <lineage>
        <taxon>Bacteria</taxon>
        <taxon>Bacillati</taxon>
        <taxon>Actinomycetota</taxon>
        <taxon>Actinomycetes</taxon>
        <taxon>Pseudonocardiales</taxon>
        <taxon>Pseudonocardiaceae</taxon>
        <taxon>Actinokineospora</taxon>
    </lineage>
</organism>
<name>A0ABW2TL96_9PSEU</name>
<reference evidence="3" key="1">
    <citation type="journal article" date="2019" name="Int. J. Syst. Evol. Microbiol.">
        <title>The Global Catalogue of Microorganisms (GCM) 10K type strain sequencing project: providing services to taxonomists for standard genome sequencing and annotation.</title>
        <authorList>
            <consortium name="The Broad Institute Genomics Platform"/>
            <consortium name="The Broad Institute Genome Sequencing Center for Infectious Disease"/>
            <person name="Wu L."/>
            <person name="Ma J."/>
        </authorList>
    </citation>
    <scope>NUCLEOTIDE SEQUENCE [LARGE SCALE GENOMIC DNA]</scope>
    <source>
        <strain evidence="3">JCM 17695</strain>
    </source>
</reference>
<dbReference type="GO" id="GO:0032259">
    <property type="term" value="P:methylation"/>
    <property type="evidence" value="ECO:0007669"/>
    <property type="project" value="UniProtKB-KW"/>
</dbReference>
<dbReference type="Pfam" id="PF13847">
    <property type="entry name" value="Methyltransf_31"/>
    <property type="match status" value="1"/>
</dbReference>
<gene>
    <name evidence="2" type="ORF">ACFQV2_13720</name>
</gene>
<proteinExistence type="predicted"/>
<dbReference type="CDD" id="cd02440">
    <property type="entry name" value="AdoMet_MTases"/>
    <property type="match status" value="1"/>
</dbReference>
<dbReference type="PANTHER" id="PTHR45128">
    <property type="entry name" value="METHYLTRANSFERASE TYPE 11"/>
    <property type="match status" value="1"/>
</dbReference>
<evidence type="ECO:0000313" key="3">
    <source>
        <dbReference type="Proteomes" id="UP001596512"/>
    </source>
</evidence>
<keyword evidence="2" id="KW-0489">Methyltransferase</keyword>
<dbReference type="PANTHER" id="PTHR45128:SF1">
    <property type="entry name" value="S-ADENOSYLMETHIONINE-DEPENDENT METHYLTRANSFERASE RV2258C"/>
    <property type="match status" value="1"/>
</dbReference>
<accession>A0ABW2TL96</accession>
<dbReference type="InterPro" id="IPR029063">
    <property type="entry name" value="SAM-dependent_MTases_sf"/>
</dbReference>
<dbReference type="Proteomes" id="UP001596512">
    <property type="component" value="Unassembled WGS sequence"/>
</dbReference>
<feature type="domain" description="Methyltransferase" evidence="1">
    <location>
        <begin position="67"/>
        <end position="181"/>
    </location>
</feature>
<dbReference type="GO" id="GO:0008168">
    <property type="term" value="F:methyltransferase activity"/>
    <property type="evidence" value="ECO:0007669"/>
    <property type="project" value="UniProtKB-KW"/>
</dbReference>
<protein>
    <submittedName>
        <fullName evidence="2">Class I SAM-dependent methyltransferase</fullName>
    </submittedName>
</protein>
<comment type="caution">
    <text evidence="2">The sequence shown here is derived from an EMBL/GenBank/DDBJ whole genome shotgun (WGS) entry which is preliminary data.</text>
</comment>
<dbReference type="SUPFAM" id="SSF53335">
    <property type="entry name" value="S-adenosyl-L-methionine-dependent methyltransferases"/>
    <property type="match status" value="1"/>
</dbReference>